<dbReference type="STRING" id="1193181.BN10_540005"/>
<dbReference type="GO" id="GO:0016811">
    <property type="term" value="F:hydrolase activity, acting on carbon-nitrogen (but not peptide) bonds, in linear amides"/>
    <property type="evidence" value="ECO:0007669"/>
    <property type="project" value="TreeGrafter"/>
</dbReference>
<protein>
    <submittedName>
        <fullName evidence="2">Uncharacterized LmbE-like protein</fullName>
    </submittedName>
</protein>
<accession>N0E398</accession>
<keyword evidence="1" id="KW-0862">Zinc</keyword>
<gene>
    <name evidence="2" type="ORF">BN10_540005</name>
</gene>
<dbReference type="Gene3D" id="3.40.50.10320">
    <property type="entry name" value="LmbE-like"/>
    <property type="match status" value="1"/>
</dbReference>
<dbReference type="PANTHER" id="PTHR12993:SF26">
    <property type="entry name" value="1D-MYO-INOSITOL 2-ACETAMIDO-2-DEOXY-ALPHA-D-GLUCOPYRANOSIDE DEACETYLASE"/>
    <property type="match status" value="1"/>
</dbReference>
<dbReference type="RefSeq" id="WP_010850077.1">
    <property type="nucleotide sequence ID" value="NZ_HF570956.1"/>
</dbReference>
<evidence type="ECO:0000313" key="3">
    <source>
        <dbReference type="Proteomes" id="UP000013167"/>
    </source>
</evidence>
<dbReference type="HOGENOM" id="CLU_049311_2_3_11"/>
<proteinExistence type="predicted"/>
<evidence type="ECO:0000313" key="2">
    <source>
        <dbReference type="EMBL" id="CCH70226.1"/>
    </source>
</evidence>
<dbReference type="Proteomes" id="UP000013167">
    <property type="component" value="Unassembled WGS sequence"/>
</dbReference>
<sequence length="265" mass="27811">MAAPSPDPWSLLRDAAVIVLAHAHPDDETLATGALIAELVASGHEVHVVTATRGERGELMPGVTDVEPGSPAYAAWRESELAAALRALRVEHHAYLGAVAAQSGQSARATGAARVYHDSGMEWIREGLAGPAADSGPDSFTAAPVAEAVDDLAAYLQGVGADVVVTYDAGGGYGHPDHVRMHEVTRRAAQRCGVAMIEVIPPGREVDGDPAAVVWRNLARHLDVVQEALRAHATQVRVDEGEVVHVGGQREPIVTNVGVRVVNSR</sequence>
<comment type="caution">
    <text evidence="2">The sequence shown here is derived from an EMBL/GenBank/DDBJ whole genome shotgun (WGS) entry which is preliminary data.</text>
</comment>
<name>N0E398_9MICO</name>
<keyword evidence="3" id="KW-1185">Reference proteome</keyword>
<organism evidence="2 3">
    <name type="scientific">Phycicoccus elongatus Lp2</name>
    <dbReference type="NCBI Taxonomy" id="1193181"/>
    <lineage>
        <taxon>Bacteria</taxon>
        <taxon>Bacillati</taxon>
        <taxon>Actinomycetota</taxon>
        <taxon>Actinomycetes</taxon>
        <taxon>Micrococcales</taxon>
        <taxon>Intrasporangiaceae</taxon>
        <taxon>Phycicoccus</taxon>
    </lineage>
</organism>
<dbReference type="GO" id="GO:0016137">
    <property type="term" value="P:glycoside metabolic process"/>
    <property type="evidence" value="ECO:0007669"/>
    <property type="project" value="UniProtKB-ARBA"/>
</dbReference>
<dbReference type="Pfam" id="PF02585">
    <property type="entry name" value="PIG-L"/>
    <property type="match status" value="1"/>
</dbReference>
<dbReference type="SUPFAM" id="SSF102588">
    <property type="entry name" value="LmbE-like"/>
    <property type="match status" value="1"/>
</dbReference>
<dbReference type="PANTHER" id="PTHR12993">
    <property type="entry name" value="N-ACETYLGLUCOSAMINYL-PHOSPHATIDYLINOSITOL DE-N-ACETYLASE-RELATED"/>
    <property type="match status" value="1"/>
</dbReference>
<reference evidence="2 3" key="1">
    <citation type="journal article" date="2013" name="ISME J.">
        <title>A metabolic model for members of the genus Tetrasphaera involved in enhanced biological phosphorus removal.</title>
        <authorList>
            <person name="Kristiansen R."/>
            <person name="Nguyen H.T.T."/>
            <person name="Saunders A.M."/>
            <person name="Nielsen J.L."/>
            <person name="Wimmer R."/>
            <person name="Le V.Q."/>
            <person name="McIlroy S.J."/>
            <person name="Petrovski S."/>
            <person name="Seviour R.J."/>
            <person name="Calteau A."/>
            <person name="Nielsen K.L."/>
            <person name="Nielsen P.H."/>
        </authorList>
    </citation>
    <scope>NUCLEOTIDE SEQUENCE [LARGE SCALE GENOMIC DNA]</scope>
    <source>
        <strain evidence="2 3">Lp2</strain>
    </source>
</reference>
<dbReference type="eggNOG" id="COG2120">
    <property type="taxonomic scope" value="Bacteria"/>
</dbReference>
<dbReference type="AlphaFoldDB" id="N0E398"/>
<dbReference type="InterPro" id="IPR024078">
    <property type="entry name" value="LmbE-like_dom_sf"/>
</dbReference>
<dbReference type="InterPro" id="IPR003737">
    <property type="entry name" value="GlcNAc_PI_deacetylase-related"/>
</dbReference>
<evidence type="ECO:0000256" key="1">
    <source>
        <dbReference type="ARBA" id="ARBA00022833"/>
    </source>
</evidence>
<dbReference type="EMBL" id="CAIZ01000124">
    <property type="protein sequence ID" value="CCH70226.1"/>
    <property type="molecule type" value="Genomic_DNA"/>
</dbReference>